<evidence type="ECO:0000313" key="3">
    <source>
        <dbReference type="Proteomes" id="UP001589692"/>
    </source>
</evidence>
<organism evidence="2 3">
    <name type="scientific">Rhizobium puerariae</name>
    <dbReference type="NCBI Taxonomy" id="1585791"/>
    <lineage>
        <taxon>Bacteria</taxon>
        <taxon>Pseudomonadati</taxon>
        <taxon>Pseudomonadota</taxon>
        <taxon>Alphaproteobacteria</taxon>
        <taxon>Hyphomicrobiales</taxon>
        <taxon>Rhizobiaceae</taxon>
        <taxon>Rhizobium/Agrobacterium group</taxon>
        <taxon>Rhizobium</taxon>
    </lineage>
</organism>
<gene>
    <name evidence="2" type="ORF">ACFFP0_19960</name>
</gene>
<evidence type="ECO:0000313" key="2">
    <source>
        <dbReference type="EMBL" id="MFB9951128.1"/>
    </source>
</evidence>
<dbReference type="EMBL" id="JBHMAA010000024">
    <property type="protein sequence ID" value="MFB9951128.1"/>
    <property type="molecule type" value="Genomic_DNA"/>
</dbReference>
<dbReference type="PANTHER" id="PTHR39426">
    <property type="entry name" value="HOMOLOGY TO DEATH-ON-CURING PROTEIN OF PHAGE P1"/>
    <property type="match status" value="1"/>
</dbReference>
<dbReference type="SUPFAM" id="SSF140931">
    <property type="entry name" value="Fic-like"/>
    <property type="match status" value="1"/>
</dbReference>
<feature type="domain" description="Fido" evidence="1">
    <location>
        <begin position="7"/>
        <end position="123"/>
    </location>
</feature>
<dbReference type="PROSITE" id="PS51459">
    <property type="entry name" value="FIDO"/>
    <property type="match status" value="1"/>
</dbReference>
<dbReference type="InterPro" id="IPR036597">
    <property type="entry name" value="Fido-like_dom_sf"/>
</dbReference>
<comment type="caution">
    <text evidence="2">The sequence shown here is derived from an EMBL/GenBank/DDBJ whole genome shotgun (WGS) entry which is preliminary data.</text>
</comment>
<dbReference type="InterPro" id="IPR003812">
    <property type="entry name" value="Fido"/>
</dbReference>
<dbReference type="InterPro" id="IPR006440">
    <property type="entry name" value="Doc"/>
</dbReference>
<dbReference type="Pfam" id="PF02661">
    <property type="entry name" value="Fic"/>
    <property type="match status" value="1"/>
</dbReference>
<keyword evidence="3" id="KW-1185">Reference proteome</keyword>
<accession>A0ABV6AP66</accession>
<dbReference type="NCBIfam" id="TIGR01550">
    <property type="entry name" value="DOC_P1"/>
    <property type="match status" value="1"/>
</dbReference>
<dbReference type="Gene3D" id="1.20.120.1870">
    <property type="entry name" value="Fic/DOC protein, Fido domain"/>
    <property type="match status" value="1"/>
</dbReference>
<name>A0ABV6AP66_9HYPH</name>
<proteinExistence type="predicted"/>
<reference evidence="2 3" key="1">
    <citation type="submission" date="2024-09" db="EMBL/GenBank/DDBJ databases">
        <authorList>
            <person name="Sun Q."/>
            <person name="Mori K."/>
        </authorList>
    </citation>
    <scope>NUCLEOTIDE SEQUENCE [LARGE SCALE GENOMIC DNA]</scope>
    <source>
        <strain evidence="2 3">TBRC 4938</strain>
    </source>
</reference>
<dbReference type="PANTHER" id="PTHR39426:SF1">
    <property type="entry name" value="HOMOLOGY TO DEATH-ON-CURING PROTEIN OF PHAGE P1"/>
    <property type="match status" value="1"/>
</dbReference>
<dbReference type="RefSeq" id="WP_377263952.1">
    <property type="nucleotide sequence ID" value="NZ_JBHMAA010000024.1"/>
</dbReference>
<dbReference type="InterPro" id="IPR053737">
    <property type="entry name" value="Type_II_TA_Toxin"/>
</dbReference>
<dbReference type="Proteomes" id="UP001589692">
    <property type="component" value="Unassembled WGS sequence"/>
</dbReference>
<sequence length="129" mass="14243">MTAIKWLLRQAIEIIHQEQLAEHGGLPGLKDENALEAALARPLHKNAYGEEDIHVLAAAYLYGFARNHPFSDGNKRTAYLAAFTFLVINGYLIEATQAEVIEFVLAVAAGEIDEDGATRFLRDHTVPLT</sequence>
<protein>
    <submittedName>
        <fullName evidence="2">Type II toxin-antitoxin system death-on-curing family toxin</fullName>
    </submittedName>
</protein>
<dbReference type="PIRSF" id="PIRSF018297">
    <property type="entry name" value="Doc"/>
    <property type="match status" value="1"/>
</dbReference>
<evidence type="ECO:0000259" key="1">
    <source>
        <dbReference type="PROSITE" id="PS51459"/>
    </source>
</evidence>